<evidence type="ECO:0000313" key="3">
    <source>
        <dbReference type="EMBL" id="CAN76387.1"/>
    </source>
</evidence>
<feature type="domain" description="DUF913" evidence="2">
    <location>
        <begin position="15"/>
        <end position="121"/>
    </location>
</feature>
<dbReference type="AlphaFoldDB" id="A5B376"/>
<dbReference type="InterPro" id="IPR010314">
    <property type="entry name" value="E3_Ub_ligase_DUF913"/>
</dbReference>
<sequence>MFYTDYVEHDAEAYLDDTISRLKVEVSHVENCSKQPGDDSDGSRKRTQPVSGISTELDDMQPLYSETLVAYHRHLLMKALLRAISLGTYTPGSTTHIYGFEESLLPHCLCIIFRKVKGFGEGYRQWVPQEQRKCSCSLMHLCAGDQHHLEEAHELGMIGPLVDLAQDGTVGGKFSEQQPQQQASVQAQVQAHAQVQAQAQAQAQAHTHTETPHTQLSALMNVVHG</sequence>
<reference evidence="3" key="1">
    <citation type="journal article" date="2007" name="PLoS ONE">
        <title>The first genome sequence of an elite grapevine cultivar (Pinot noir Vitis vinifera L.): coping with a highly heterozygous genome.</title>
        <authorList>
            <person name="Velasco R."/>
            <person name="Zharkikh A."/>
            <person name="Troggio M."/>
            <person name="Cartwright D.A."/>
            <person name="Cestaro A."/>
            <person name="Pruss D."/>
            <person name="Pindo M."/>
            <person name="FitzGerald L.M."/>
            <person name="Vezzulli S."/>
            <person name="Reid J."/>
            <person name="Malacarne G."/>
            <person name="Iliev D."/>
            <person name="Coppola G."/>
            <person name="Wardell B."/>
            <person name="Micheletti D."/>
            <person name="Macalma T."/>
            <person name="Facci M."/>
            <person name="Mitchell J.T."/>
            <person name="Perazzolli M."/>
            <person name="Eldredge G."/>
            <person name="Gatto P."/>
            <person name="Oyzerski R."/>
            <person name="Moretto M."/>
            <person name="Gutin N."/>
            <person name="Stefanini M."/>
            <person name="Chen Y."/>
            <person name="Segala C."/>
            <person name="Davenport C."/>
            <person name="Dematte L."/>
            <person name="Mraz A."/>
            <person name="Battilana J."/>
            <person name="Stormo K."/>
            <person name="Costa F."/>
            <person name="Tao Q."/>
            <person name="Si-Ammour A."/>
            <person name="Harkins T."/>
            <person name="Lackey A."/>
            <person name="Perbost C."/>
            <person name="Taillon B."/>
            <person name="Stella A."/>
            <person name="Solovyev V."/>
            <person name="Fawcett J.A."/>
            <person name="Sterck L."/>
            <person name="Vandepoele K."/>
            <person name="Grando S.M."/>
            <person name="Toppo S."/>
            <person name="Moser C."/>
            <person name="Lanchbury J."/>
            <person name="Bogden R."/>
            <person name="Skolnick M."/>
            <person name="Sgaramella V."/>
            <person name="Bhatnagar S.K."/>
            <person name="Fontana P."/>
            <person name="Gutin A."/>
            <person name="Van de Peer Y."/>
            <person name="Salamini F."/>
            <person name="Viola R."/>
        </authorList>
    </citation>
    <scope>NUCLEOTIDE SEQUENCE</scope>
</reference>
<dbReference type="EMBL" id="AM445051">
    <property type="protein sequence ID" value="CAN76387.1"/>
    <property type="molecule type" value="Genomic_DNA"/>
</dbReference>
<dbReference type="Pfam" id="PF06025">
    <property type="entry name" value="DUF913"/>
    <property type="match status" value="1"/>
</dbReference>
<accession>A5B376</accession>
<feature type="region of interest" description="Disordered" evidence="1">
    <location>
        <begin position="30"/>
        <end position="52"/>
    </location>
</feature>
<proteinExistence type="predicted"/>
<dbReference type="ExpressionAtlas" id="A5B376">
    <property type="expression patterns" value="baseline and differential"/>
</dbReference>
<evidence type="ECO:0000259" key="2">
    <source>
        <dbReference type="Pfam" id="PF06025"/>
    </source>
</evidence>
<organism evidence="3">
    <name type="scientific">Vitis vinifera</name>
    <name type="common">Grape</name>
    <dbReference type="NCBI Taxonomy" id="29760"/>
    <lineage>
        <taxon>Eukaryota</taxon>
        <taxon>Viridiplantae</taxon>
        <taxon>Streptophyta</taxon>
        <taxon>Embryophyta</taxon>
        <taxon>Tracheophyta</taxon>
        <taxon>Spermatophyta</taxon>
        <taxon>Magnoliopsida</taxon>
        <taxon>eudicotyledons</taxon>
        <taxon>Gunneridae</taxon>
        <taxon>Pentapetalae</taxon>
        <taxon>rosids</taxon>
        <taxon>Vitales</taxon>
        <taxon>Vitaceae</taxon>
        <taxon>Viteae</taxon>
        <taxon>Vitis</taxon>
    </lineage>
</organism>
<gene>
    <name evidence="3" type="ORF">VITISV_037905</name>
</gene>
<evidence type="ECO:0000256" key="1">
    <source>
        <dbReference type="SAM" id="MobiDB-lite"/>
    </source>
</evidence>
<name>A5B376_VITVI</name>
<protein>
    <recommendedName>
        <fullName evidence="2">DUF913 domain-containing protein</fullName>
    </recommendedName>
</protein>